<reference evidence="1" key="2">
    <citation type="journal article" date="2015" name="Fish Shellfish Immunol.">
        <title>Early steps in the European eel (Anguilla anguilla)-Vibrio vulnificus interaction in the gills: Role of the RtxA13 toxin.</title>
        <authorList>
            <person name="Callol A."/>
            <person name="Pajuelo D."/>
            <person name="Ebbesson L."/>
            <person name="Teles M."/>
            <person name="MacKenzie S."/>
            <person name="Amaro C."/>
        </authorList>
    </citation>
    <scope>NUCLEOTIDE SEQUENCE</scope>
</reference>
<proteinExistence type="predicted"/>
<evidence type="ECO:0000313" key="1">
    <source>
        <dbReference type="EMBL" id="JAH85124.1"/>
    </source>
</evidence>
<sequence>MIPLQGVFPTYTVRSISKTRHFNIYSAPLLIVRCSITENMLLQVLLLSE</sequence>
<accession>A0A0E9W417</accession>
<protein>
    <submittedName>
        <fullName evidence="1">Uncharacterized protein</fullName>
    </submittedName>
</protein>
<organism evidence="1">
    <name type="scientific">Anguilla anguilla</name>
    <name type="common">European freshwater eel</name>
    <name type="synonym">Muraena anguilla</name>
    <dbReference type="NCBI Taxonomy" id="7936"/>
    <lineage>
        <taxon>Eukaryota</taxon>
        <taxon>Metazoa</taxon>
        <taxon>Chordata</taxon>
        <taxon>Craniata</taxon>
        <taxon>Vertebrata</taxon>
        <taxon>Euteleostomi</taxon>
        <taxon>Actinopterygii</taxon>
        <taxon>Neopterygii</taxon>
        <taxon>Teleostei</taxon>
        <taxon>Anguilliformes</taxon>
        <taxon>Anguillidae</taxon>
        <taxon>Anguilla</taxon>
    </lineage>
</organism>
<name>A0A0E9W417_ANGAN</name>
<dbReference type="EMBL" id="GBXM01023453">
    <property type="protein sequence ID" value="JAH85124.1"/>
    <property type="molecule type" value="Transcribed_RNA"/>
</dbReference>
<reference evidence="1" key="1">
    <citation type="submission" date="2014-11" db="EMBL/GenBank/DDBJ databases">
        <authorList>
            <person name="Amaro Gonzalez C."/>
        </authorList>
    </citation>
    <scope>NUCLEOTIDE SEQUENCE</scope>
</reference>
<dbReference type="AlphaFoldDB" id="A0A0E9W417"/>